<dbReference type="RefSeq" id="WP_246953002.1">
    <property type="nucleotide sequence ID" value="NZ_JALKII010000008.1"/>
</dbReference>
<keyword evidence="4" id="KW-1185">Reference proteome</keyword>
<keyword evidence="1" id="KW-0732">Signal</keyword>
<protein>
    <submittedName>
        <fullName evidence="3">DUF4142 domain-containing protein</fullName>
    </submittedName>
</protein>
<dbReference type="PANTHER" id="PTHR38593:SF1">
    <property type="entry name" value="BLR2558 PROTEIN"/>
    <property type="match status" value="1"/>
</dbReference>
<evidence type="ECO:0000313" key="4">
    <source>
        <dbReference type="Proteomes" id="UP001165524"/>
    </source>
</evidence>
<dbReference type="PANTHER" id="PTHR38593">
    <property type="entry name" value="BLR2558 PROTEIN"/>
    <property type="match status" value="1"/>
</dbReference>
<evidence type="ECO:0000259" key="2">
    <source>
        <dbReference type="Pfam" id="PF13628"/>
    </source>
</evidence>
<dbReference type="InterPro" id="IPR012347">
    <property type="entry name" value="Ferritin-like"/>
</dbReference>
<gene>
    <name evidence="3" type="ORF">MU846_11895</name>
</gene>
<accession>A0ABT0E9J9</accession>
<reference evidence="3" key="1">
    <citation type="submission" date="2022-04" db="EMBL/GenBank/DDBJ databases">
        <title>Alcanivorax sp. CY1518 draft genome sequence.</title>
        <authorList>
            <person name="Zhao G."/>
            <person name="An M."/>
        </authorList>
    </citation>
    <scope>NUCLEOTIDE SEQUENCE</scope>
    <source>
        <strain evidence="3">CY1518</strain>
    </source>
</reference>
<evidence type="ECO:0000256" key="1">
    <source>
        <dbReference type="SAM" id="SignalP"/>
    </source>
</evidence>
<feature type="signal peptide" evidence="1">
    <location>
        <begin position="1"/>
        <end position="26"/>
    </location>
</feature>
<dbReference type="Proteomes" id="UP001165524">
    <property type="component" value="Unassembled WGS sequence"/>
</dbReference>
<sequence>MRIRYALPVMFCLVALAGGLGASARADEQPMTADNFLTTASAMNKGEINAAEMALKQDDAAQEIKGLADQLYRDHQRLGEQLEQLAQSRTLSLAATADARSLGNAARLAVLGGANFDEAFLETQVAAHERFIRLMERAAQELEDDELREFARMQVAPLRAHLERAKKLAASRSE</sequence>
<proteinExistence type="predicted"/>
<feature type="domain" description="DUF4142" evidence="2">
    <location>
        <begin position="32"/>
        <end position="168"/>
    </location>
</feature>
<organism evidence="3 4">
    <name type="scientific">Alcanivorax quisquiliarum</name>
    <dbReference type="NCBI Taxonomy" id="2933565"/>
    <lineage>
        <taxon>Bacteria</taxon>
        <taxon>Pseudomonadati</taxon>
        <taxon>Pseudomonadota</taxon>
        <taxon>Gammaproteobacteria</taxon>
        <taxon>Oceanospirillales</taxon>
        <taxon>Alcanivoracaceae</taxon>
        <taxon>Alcanivorax</taxon>
    </lineage>
</organism>
<dbReference type="EMBL" id="JALKII010000008">
    <property type="protein sequence ID" value="MCK0538413.1"/>
    <property type="molecule type" value="Genomic_DNA"/>
</dbReference>
<feature type="chain" id="PRO_5047174794" evidence="1">
    <location>
        <begin position="27"/>
        <end position="174"/>
    </location>
</feature>
<evidence type="ECO:0000313" key="3">
    <source>
        <dbReference type="EMBL" id="MCK0538413.1"/>
    </source>
</evidence>
<name>A0ABT0E9J9_9GAMM</name>
<comment type="caution">
    <text evidence="3">The sequence shown here is derived from an EMBL/GenBank/DDBJ whole genome shotgun (WGS) entry which is preliminary data.</text>
</comment>
<dbReference type="Pfam" id="PF13628">
    <property type="entry name" value="DUF4142"/>
    <property type="match status" value="1"/>
</dbReference>
<dbReference type="Gene3D" id="1.20.1260.10">
    <property type="match status" value="1"/>
</dbReference>
<dbReference type="InterPro" id="IPR025419">
    <property type="entry name" value="DUF4142"/>
</dbReference>